<dbReference type="InterPro" id="IPR036390">
    <property type="entry name" value="WH_DNA-bd_sf"/>
</dbReference>
<dbReference type="SMART" id="SM00347">
    <property type="entry name" value="HTH_MARR"/>
    <property type="match status" value="1"/>
</dbReference>
<dbReference type="GO" id="GO:0003700">
    <property type="term" value="F:DNA-binding transcription factor activity"/>
    <property type="evidence" value="ECO:0007669"/>
    <property type="project" value="InterPro"/>
</dbReference>
<dbReference type="PROSITE" id="PS50995">
    <property type="entry name" value="HTH_MARR_2"/>
    <property type="match status" value="1"/>
</dbReference>
<dbReference type="PANTHER" id="PTHR33164:SF43">
    <property type="entry name" value="HTH-TYPE TRANSCRIPTIONAL REPRESSOR YETL"/>
    <property type="match status" value="1"/>
</dbReference>
<sequence>MQEPTPAPNTPYWYPDRDHVHDVLDGIRRFRRANAAMRKRMADGMGMNKTDMQALQAVIAAQRHGAPLHPRELADELDISTASTTKLLDRLERSGHLTRVPHPADRRSVTIQATDHAHTEVKDRLAPMHRDMEEIIYEFTPGEQRAIAMFLHSMADLFDRSGDIEPLRDALTDQLTNQDAVRR</sequence>
<dbReference type="KEGG" id="jde:Jden_0344"/>
<dbReference type="EMBL" id="CP001706">
    <property type="protein sequence ID" value="ACV08015.1"/>
    <property type="molecule type" value="Genomic_DNA"/>
</dbReference>
<organism evidence="2 3">
    <name type="scientific">Jonesia denitrificans (strain ATCC 14870 / DSM 20603 / BCRC 15368 / CIP 55.134 / JCM 11481 / NBRC 15587 / NCTC 10816 / Prevot 55134)</name>
    <name type="common">Listeria denitrificans</name>
    <dbReference type="NCBI Taxonomy" id="471856"/>
    <lineage>
        <taxon>Bacteria</taxon>
        <taxon>Bacillati</taxon>
        <taxon>Actinomycetota</taxon>
        <taxon>Actinomycetes</taxon>
        <taxon>Micrococcales</taxon>
        <taxon>Jonesiaceae</taxon>
        <taxon>Jonesia</taxon>
    </lineage>
</organism>
<keyword evidence="3" id="KW-1185">Reference proteome</keyword>
<dbReference type="AlphaFoldDB" id="C7QZK9"/>
<dbReference type="Proteomes" id="UP000000628">
    <property type="component" value="Chromosome"/>
</dbReference>
<evidence type="ECO:0000313" key="2">
    <source>
        <dbReference type="EMBL" id="ACV08015.1"/>
    </source>
</evidence>
<dbReference type="Pfam" id="PF12802">
    <property type="entry name" value="MarR_2"/>
    <property type="match status" value="1"/>
</dbReference>
<evidence type="ECO:0000313" key="3">
    <source>
        <dbReference type="Proteomes" id="UP000000628"/>
    </source>
</evidence>
<accession>C7QZK9</accession>
<dbReference type="RefSeq" id="WP_015770644.1">
    <property type="nucleotide sequence ID" value="NC_013174.1"/>
</dbReference>
<proteinExistence type="predicted"/>
<dbReference type="Gene3D" id="1.10.10.10">
    <property type="entry name" value="Winged helix-like DNA-binding domain superfamily/Winged helix DNA-binding domain"/>
    <property type="match status" value="1"/>
</dbReference>
<reference evidence="2 3" key="1">
    <citation type="journal article" date="2009" name="Stand. Genomic Sci.">
        <title>Complete genome sequence of Jonesia denitrificans type strain (Prevot 55134).</title>
        <authorList>
            <person name="Pukall R."/>
            <person name="Gehrich-Schroter G."/>
            <person name="Lapidus A."/>
            <person name="Nolan M."/>
            <person name="Glavina Del Rio T."/>
            <person name="Lucas S."/>
            <person name="Chen F."/>
            <person name="Tice H."/>
            <person name="Pitluck S."/>
            <person name="Cheng J.F."/>
            <person name="Copeland A."/>
            <person name="Saunders E."/>
            <person name="Brettin T."/>
            <person name="Detter J.C."/>
            <person name="Bruce D."/>
            <person name="Goodwin L."/>
            <person name="Pati A."/>
            <person name="Ivanova N."/>
            <person name="Mavromatis K."/>
            <person name="Ovchinnikova G."/>
            <person name="Chen A."/>
            <person name="Palaniappan K."/>
            <person name="Land M."/>
            <person name="Hauser L."/>
            <person name="Chang Y.J."/>
            <person name="Jeffries C.D."/>
            <person name="Chain P."/>
            <person name="Goker M."/>
            <person name="Bristow J."/>
            <person name="Eisen J.A."/>
            <person name="Markowitz V."/>
            <person name="Hugenholtz P."/>
            <person name="Kyrpides N.C."/>
            <person name="Klenk H.P."/>
            <person name="Han C."/>
        </authorList>
    </citation>
    <scope>NUCLEOTIDE SEQUENCE [LARGE SCALE GENOMIC DNA]</scope>
    <source>
        <strain evidence="3">ATCC 14870 / DSM 20603 / BCRC 15368 / CIP 55.134 / JCM 11481 / NBRC 15587 / NCTC 10816 / Prevot 55134</strain>
    </source>
</reference>
<dbReference type="HOGENOM" id="CLU_083287_1_2_11"/>
<dbReference type="PANTHER" id="PTHR33164">
    <property type="entry name" value="TRANSCRIPTIONAL REGULATOR, MARR FAMILY"/>
    <property type="match status" value="1"/>
</dbReference>
<dbReference type="InterPro" id="IPR039422">
    <property type="entry name" value="MarR/SlyA-like"/>
</dbReference>
<dbReference type="eggNOG" id="COG1846">
    <property type="taxonomic scope" value="Bacteria"/>
</dbReference>
<protein>
    <submittedName>
        <fullName evidence="2">Transcriptional regulator, MarR family</fullName>
    </submittedName>
</protein>
<feature type="domain" description="HTH marR-type" evidence="1">
    <location>
        <begin position="20"/>
        <end position="156"/>
    </location>
</feature>
<evidence type="ECO:0000259" key="1">
    <source>
        <dbReference type="PROSITE" id="PS50995"/>
    </source>
</evidence>
<dbReference type="PRINTS" id="PR00598">
    <property type="entry name" value="HTHMARR"/>
</dbReference>
<name>C7QZK9_JONDD</name>
<gene>
    <name evidence="2" type="ordered locus">Jden_0344</name>
</gene>
<dbReference type="GO" id="GO:0006950">
    <property type="term" value="P:response to stress"/>
    <property type="evidence" value="ECO:0007669"/>
    <property type="project" value="TreeGrafter"/>
</dbReference>
<dbReference type="STRING" id="471856.Jden_0344"/>
<dbReference type="SUPFAM" id="SSF46785">
    <property type="entry name" value="Winged helix' DNA-binding domain"/>
    <property type="match status" value="1"/>
</dbReference>
<dbReference type="InterPro" id="IPR036388">
    <property type="entry name" value="WH-like_DNA-bd_sf"/>
</dbReference>
<dbReference type="InterPro" id="IPR000835">
    <property type="entry name" value="HTH_MarR-typ"/>
</dbReference>
<dbReference type="OrthoDB" id="162531at2"/>